<reference evidence="1 2" key="1">
    <citation type="journal article" date="2018" name="Front. Plant Sci.">
        <title>Red Clover (Trifolium pratense) and Zigzag Clover (T. medium) - A Picture of Genomic Similarities and Differences.</title>
        <authorList>
            <person name="Dluhosova J."/>
            <person name="Istvanek J."/>
            <person name="Nedelnik J."/>
            <person name="Repkova J."/>
        </authorList>
    </citation>
    <scope>NUCLEOTIDE SEQUENCE [LARGE SCALE GENOMIC DNA]</scope>
    <source>
        <strain evidence="2">cv. 10/8</strain>
        <tissue evidence="1">Leaf</tissue>
    </source>
</reference>
<evidence type="ECO:0000313" key="1">
    <source>
        <dbReference type="EMBL" id="MCI01986.1"/>
    </source>
</evidence>
<proteinExistence type="predicted"/>
<dbReference type="Proteomes" id="UP000265520">
    <property type="component" value="Unassembled WGS sequence"/>
</dbReference>
<keyword evidence="2" id="KW-1185">Reference proteome</keyword>
<sequence>MDLNATKVCTRSDQPSLRAGCGKSIGVSVEASARRNVAGDGGRS</sequence>
<comment type="caution">
    <text evidence="1">The sequence shown here is derived from an EMBL/GenBank/DDBJ whole genome shotgun (WGS) entry which is preliminary data.</text>
</comment>
<feature type="non-terminal residue" evidence="1">
    <location>
        <position position="44"/>
    </location>
</feature>
<organism evidence="1 2">
    <name type="scientific">Trifolium medium</name>
    <dbReference type="NCBI Taxonomy" id="97028"/>
    <lineage>
        <taxon>Eukaryota</taxon>
        <taxon>Viridiplantae</taxon>
        <taxon>Streptophyta</taxon>
        <taxon>Embryophyta</taxon>
        <taxon>Tracheophyta</taxon>
        <taxon>Spermatophyta</taxon>
        <taxon>Magnoliopsida</taxon>
        <taxon>eudicotyledons</taxon>
        <taxon>Gunneridae</taxon>
        <taxon>Pentapetalae</taxon>
        <taxon>rosids</taxon>
        <taxon>fabids</taxon>
        <taxon>Fabales</taxon>
        <taxon>Fabaceae</taxon>
        <taxon>Papilionoideae</taxon>
        <taxon>50 kb inversion clade</taxon>
        <taxon>NPAAA clade</taxon>
        <taxon>Hologalegina</taxon>
        <taxon>IRL clade</taxon>
        <taxon>Trifolieae</taxon>
        <taxon>Trifolium</taxon>
    </lineage>
</organism>
<dbReference type="EMBL" id="LXQA010047766">
    <property type="protein sequence ID" value="MCI01986.1"/>
    <property type="molecule type" value="Genomic_DNA"/>
</dbReference>
<name>A0A392NSC5_9FABA</name>
<evidence type="ECO:0000313" key="2">
    <source>
        <dbReference type="Proteomes" id="UP000265520"/>
    </source>
</evidence>
<protein>
    <submittedName>
        <fullName evidence="1">Uncharacterized protein</fullName>
    </submittedName>
</protein>
<accession>A0A392NSC5</accession>
<dbReference type="AlphaFoldDB" id="A0A392NSC5"/>